<dbReference type="Proteomes" id="UP000324907">
    <property type="component" value="Unassembled WGS sequence"/>
</dbReference>
<comment type="caution">
    <text evidence="3">The sequence shown here is derived from an EMBL/GenBank/DDBJ whole genome shotgun (WGS) entry which is preliminary data.</text>
</comment>
<dbReference type="PROSITE" id="PS50195">
    <property type="entry name" value="PX"/>
    <property type="match status" value="1"/>
</dbReference>
<sequence>MAATGTASGGDSFLDIRVGEPQTQGDGRAPYTTYKIVSSQRGIERFEQSTFEVVRRYSDFDWLRKRLLMVAPTVAVPPLPPKDGLPVKNFHDEFIESRNRGLQRFVDRIASHPRLRVAEPVFQFLTLEDTGFTAVKDATRPKMTESMQRGVFSMMSAAGSAIGSAVDRVRGAPSDPATRTAADLSFEELSTYINGVHAALVRAEKAAGSMLTKRLEAAGRMLEYWKGYETLGNHEKEDLGASFSKIGSTMHNQGKMEAMLASGELRWFREDLRDAIAVAEAAQAAFRYREAVSASLQASKERLEAKRVAQDRVRGDPTKGPAADAEVAKAVSAVDEAREAFVTANNELLDEVAQLRGMRLADSKQMLLDFAVMEAMRAEAAENLWSRIVASSAEAATAEEGKVEAWRRAGGDTKQAAAAVRVASEADASAAAAAASSGGTSGPAGGSYSAAAAAAPGGDAEEESPAI</sequence>
<dbReference type="Pfam" id="PF09325">
    <property type="entry name" value="Vps5"/>
    <property type="match status" value="1"/>
</dbReference>
<dbReference type="EMBL" id="VLTO01000032">
    <property type="protein sequence ID" value="KAA0173486.1"/>
    <property type="molecule type" value="Genomic_DNA"/>
</dbReference>
<evidence type="ECO:0000313" key="7">
    <source>
        <dbReference type="Proteomes" id="UP000322899"/>
    </source>
</evidence>
<dbReference type="PANTHER" id="PTHR10555">
    <property type="entry name" value="SORTING NEXIN"/>
    <property type="match status" value="1"/>
</dbReference>
<feature type="region of interest" description="Disordered" evidence="1">
    <location>
        <begin position="1"/>
        <end position="30"/>
    </location>
</feature>
<dbReference type="OrthoDB" id="5227681at2759"/>
<feature type="compositionally biased region" description="Low complexity" evidence="1">
    <location>
        <begin position="446"/>
        <end position="458"/>
    </location>
</feature>
<evidence type="ECO:0000313" key="5">
    <source>
        <dbReference type="EMBL" id="KAA0168335.1"/>
    </source>
</evidence>
<dbReference type="Proteomes" id="UP000322899">
    <property type="component" value="Unassembled WGS sequence"/>
</dbReference>
<dbReference type="Gene3D" id="3.30.1520.10">
    <property type="entry name" value="Phox-like domain"/>
    <property type="match status" value="1"/>
</dbReference>
<dbReference type="EMBL" id="VLTM01000031">
    <property type="protein sequence ID" value="KAA0161917.1"/>
    <property type="molecule type" value="Genomic_DNA"/>
</dbReference>
<dbReference type="Pfam" id="PF00787">
    <property type="entry name" value="PX"/>
    <property type="match status" value="1"/>
</dbReference>
<accession>A0A5A8CW32</accession>
<dbReference type="InterPro" id="IPR001683">
    <property type="entry name" value="PX_dom"/>
</dbReference>
<reference evidence="7 8" key="1">
    <citation type="submission" date="2019-07" db="EMBL/GenBank/DDBJ databases">
        <title>Genomes of Cafeteria roenbergensis.</title>
        <authorList>
            <person name="Fischer M.G."/>
            <person name="Hackl T."/>
            <person name="Roman M."/>
        </authorList>
    </citation>
    <scope>NUCLEOTIDE SEQUENCE [LARGE SCALE GENOMIC DNA]</scope>
    <source>
        <strain evidence="3 8">BVI</strain>
        <strain evidence="4 10">Cflag</strain>
        <strain evidence="6 7">E4-10P</strain>
        <strain evidence="5 9">RCC970-E3</strain>
    </source>
</reference>
<dbReference type="Gene3D" id="1.20.1270.60">
    <property type="entry name" value="Arfaptin homology (AH) domain/BAR domain"/>
    <property type="match status" value="1"/>
</dbReference>
<evidence type="ECO:0000313" key="3">
    <source>
        <dbReference type="EMBL" id="KAA0157256.1"/>
    </source>
</evidence>
<dbReference type="SMART" id="SM00312">
    <property type="entry name" value="PX"/>
    <property type="match status" value="1"/>
</dbReference>
<dbReference type="AlphaFoldDB" id="A0A5A8CW32"/>
<dbReference type="SUPFAM" id="SSF103657">
    <property type="entry name" value="BAR/IMD domain-like"/>
    <property type="match status" value="1"/>
</dbReference>
<evidence type="ECO:0000313" key="8">
    <source>
        <dbReference type="Proteomes" id="UP000323011"/>
    </source>
</evidence>
<dbReference type="GO" id="GO:0005768">
    <property type="term" value="C:endosome"/>
    <property type="evidence" value="ECO:0007669"/>
    <property type="project" value="TreeGrafter"/>
</dbReference>
<protein>
    <recommendedName>
        <fullName evidence="2">PX domain-containing protein</fullName>
    </recommendedName>
</protein>
<evidence type="ECO:0000313" key="4">
    <source>
        <dbReference type="EMBL" id="KAA0161917.1"/>
    </source>
</evidence>
<evidence type="ECO:0000313" key="10">
    <source>
        <dbReference type="Proteomes" id="UP000325113"/>
    </source>
</evidence>
<name>A0A5A8CW32_CAFRO</name>
<dbReference type="EMBL" id="VLTL01000028">
    <property type="protein sequence ID" value="KAA0168335.1"/>
    <property type="molecule type" value="Genomic_DNA"/>
</dbReference>
<keyword evidence="8" id="KW-1185">Reference proteome</keyword>
<dbReference type="GO" id="GO:0035091">
    <property type="term" value="F:phosphatidylinositol binding"/>
    <property type="evidence" value="ECO:0007669"/>
    <property type="project" value="InterPro"/>
</dbReference>
<gene>
    <name evidence="6" type="ORF">FNF27_04981</name>
    <name evidence="5" type="ORF">FNF28_02495</name>
    <name evidence="3" type="ORF">FNF29_00608</name>
    <name evidence="4" type="ORF">FNF31_03494</name>
</gene>
<evidence type="ECO:0000313" key="6">
    <source>
        <dbReference type="EMBL" id="KAA0173486.1"/>
    </source>
</evidence>
<evidence type="ECO:0000313" key="9">
    <source>
        <dbReference type="Proteomes" id="UP000324907"/>
    </source>
</evidence>
<feature type="domain" description="PX" evidence="2">
    <location>
        <begin position="12"/>
        <end position="132"/>
    </location>
</feature>
<evidence type="ECO:0000256" key="1">
    <source>
        <dbReference type="SAM" id="MobiDB-lite"/>
    </source>
</evidence>
<dbReference type="Proteomes" id="UP000323011">
    <property type="component" value="Unassembled WGS sequence"/>
</dbReference>
<dbReference type="SUPFAM" id="SSF64268">
    <property type="entry name" value="PX domain"/>
    <property type="match status" value="1"/>
</dbReference>
<dbReference type="InterPro" id="IPR036871">
    <property type="entry name" value="PX_dom_sf"/>
</dbReference>
<dbReference type="OMA" id="LWETFLM"/>
<feature type="region of interest" description="Disordered" evidence="1">
    <location>
        <begin position="431"/>
        <end position="467"/>
    </location>
</feature>
<dbReference type="InterPro" id="IPR027267">
    <property type="entry name" value="AH/BAR_dom_sf"/>
</dbReference>
<dbReference type="Proteomes" id="UP000325113">
    <property type="component" value="Unassembled WGS sequence"/>
</dbReference>
<proteinExistence type="predicted"/>
<dbReference type="InterPro" id="IPR015404">
    <property type="entry name" value="Vps5_C"/>
</dbReference>
<dbReference type="EMBL" id="VLTN01000002">
    <property type="protein sequence ID" value="KAA0157256.1"/>
    <property type="molecule type" value="Genomic_DNA"/>
</dbReference>
<evidence type="ECO:0000259" key="2">
    <source>
        <dbReference type="PROSITE" id="PS50195"/>
    </source>
</evidence>
<dbReference type="PANTHER" id="PTHR10555:SF170">
    <property type="entry name" value="FI18122P1"/>
    <property type="match status" value="1"/>
</dbReference>
<organism evidence="3 8">
    <name type="scientific">Cafeteria roenbergensis</name>
    <name type="common">Marine flagellate</name>
    <dbReference type="NCBI Taxonomy" id="33653"/>
    <lineage>
        <taxon>Eukaryota</taxon>
        <taxon>Sar</taxon>
        <taxon>Stramenopiles</taxon>
        <taxon>Bigyra</taxon>
        <taxon>Opalozoa</taxon>
        <taxon>Bicosoecida</taxon>
        <taxon>Cafeteriaceae</taxon>
        <taxon>Cafeteria</taxon>
    </lineage>
</organism>